<evidence type="ECO:0000313" key="1">
    <source>
        <dbReference type="EMBL" id="GAG09095.1"/>
    </source>
</evidence>
<reference evidence="1" key="1">
    <citation type="journal article" date="2014" name="Front. Microbiol.">
        <title>High frequency of phylogenetically diverse reductive dehalogenase-homologous genes in deep subseafloor sedimentary metagenomes.</title>
        <authorList>
            <person name="Kawai M."/>
            <person name="Futagami T."/>
            <person name="Toyoda A."/>
            <person name="Takaki Y."/>
            <person name="Nishi S."/>
            <person name="Hori S."/>
            <person name="Arai W."/>
            <person name="Tsubouchi T."/>
            <person name="Morono Y."/>
            <person name="Uchiyama I."/>
            <person name="Ito T."/>
            <person name="Fujiyama A."/>
            <person name="Inagaki F."/>
            <person name="Takami H."/>
        </authorList>
    </citation>
    <scope>NUCLEOTIDE SEQUENCE</scope>
    <source>
        <strain evidence="1">Expedition CK06-06</strain>
    </source>
</reference>
<gene>
    <name evidence="1" type="ORF">S01H1_46581</name>
</gene>
<proteinExistence type="predicted"/>
<protein>
    <submittedName>
        <fullName evidence="1">Uncharacterized protein</fullName>
    </submittedName>
</protein>
<dbReference type="AlphaFoldDB" id="X0UTP2"/>
<accession>X0UTP2</accession>
<dbReference type="EMBL" id="BARS01029835">
    <property type="protein sequence ID" value="GAG09095.1"/>
    <property type="molecule type" value="Genomic_DNA"/>
</dbReference>
<comment type="caution">
    <text evidence="1">The sequence shown here is derived from an EMBL/GenBank/DDBJ whole genome shotgun (WGS) entry which is preliminary data.</text>
</comment>
<name>X0UTP2_9ZZZZ</name>
<sequence>MSLEELVPKYLKVIPSAKVHRHHEDSNKVTYYSGSDYSLKNFRDTGGWGYVNDSASPDWGSVFVNCTHTDSRGKVWYTY</sequence>
<organism evidence="1">
    <name type="scientific">marine sediment metagenome</name>
    <dbReference type="NCBI Taxonomy" id="412755"/>
    <lineage>
        <taxon>unclassified sequences</taxon>
        <taxon>metagenomes</taxon>
        <taxon>ecological metagenomes</taxon>
    </lineage>
</organism>